<reference evidence="1" key="1">
    <citation type="submission" date="2020-03" db="EMBL/GenBank/DDBJ databases">
        <title>Hybrid Assembly of Korean Phytophthora infestans isolates.</title>
        <authorList>
            <person name="Prokchorchik M."/>
            <person name="Lee Y."/>
            <person name="Seo J."/>
            <person name="Cho J.-H."/>
            <person name="Park Y.-E."/>
            <person name="Jang D.-C."/>
            <person name="Im J.-S."/>
            <person name="Choi J.-G."/>
            <person name="Park H.-J."/>
            <person name="Lee G.-B."/>
            <person name="Lee Y.-G."/>
            <person name="Hong S.-Y."/>
            <person name="Cho K."/>
            <person name="Sohn K.H."/>
        </authorList>
    </citation>
    <scope>NUCLEOTIDE SEQUENCE</scope>
    <source>
        <strain evidence="1">KR_2_A2</strain>
    </source>
</reference>
<accession>A0A8S9TP51</accession>
<dbReference type="EMBL" id="JAACNO010003115">
    <property type="protein sequence ID" value="KAF4128499.1"/>
    <property type="molecule type" value="Genomic_DNA"/>
</dbReference>
<gene>
    <name evidence="1" type="ORF">GN958_ATG22314</name>
</gene>
<comment type="caution">
    <text evidence="1">The sequence shown here is derived from an EMBL/GenBank/DDBJ whole genome shotgun (WGS) entry which is preliminary data.</text>
</comment>
<proteinExistence type="predicted"/>
<protein>
    <submittedName>
        <fullName evidence="1">Uncharacterized protein</fullName>
    </submittedName>
</protein>
<dbReference type="AlphaFoldDB" id="A0A8S9TP51"/>
<feature type="non-terminal residue" evidence="1">
    <location>
        <position position="1"/>
    </location>
</feature>
<dbReference type="Proteomes" id="UP000704712">
    <property type="component" value="Unassembled WGS sequence"/>
</dbReference>
<name>A0A8S9TP51_PHYIN</name>
<evidence type="ECO:0000313" key="2">
    <source>
        <dbReference type="Proteomes" id="UP000704712"/>
    </source>
</evidence>
<sequence>LPPRARCDALSFKFDELVSLMREGKSPSQACHSIALCDADFVFSGSRGEDPIVQAFEEGRKSMGNLMEIQ</sequence>
<evidence type="ECO:0000313" key="1">
    <source>
        <dbReference type="EMBL" id="KAF4128499.1"/>
    </source>
</evidence>
<organism evidence="1 2">
    <name type="scientific">Phytophthora infestans</name>
    <name type="common">Potato late blight agent</name>
    <name type="synonym">Botrytis infestans</name>
    <dbReference type="NCBI Taxonomy" id="4787"/>
    <lineage>
        <taxon>Eukaryota</taxon>
        <taxon>Sar</taxon>
        <taxon>Stramenopiles</taxon>
        <taxon>Oomycota</taxon>
        <taxon>Peronosporomycetes</taxon>
        <taxon>Peronosporales</taxon>
        <taxon>Peronosporaceae</taxon>
        <taxon>Phytophthora</taxon>
    </lineage>
</organism>